<evidence type="ECO:0000313" key="5">
    <source>
        <dbReference type="Proteomes" id="UP001197328"/>
    </source>
</evidence>
<evidence type="ECO:0000313" key="2">
    <source>
        <dbReference type="EMBL" id="KAG7816231.1"/>
    </source>
</evidence>
<reference evidence="2 5" key="1">
    <citation type="journal article" date="2021" name="G3 (Bethesda)">
        <title>Genomic diversity, chromosomal rearrangements, and interspecies hybridization in the ogataea polymorpha species complex.</title>
        <authorList>
            <person name="Hanson S.J."/>
            <person name="Cinneide E.O."/>
            <person name="Salzberg L.I."/>
            <person name="Wolfe K.H."/>
            <person name="McGowan J."/>
            <person name="Fitzpatrick D.A."/>
            <person name="Matlin K."/>
        </authorList>
    </citation>
    <scope>NUCLEOTIDE SEQUENCE</scope>
    <source>
        <strain evidence="3">51-138</strain>
        <strain evidence="2">61-244</strain>
    </source>
</reference>
<dbReference type="GeneID" id="66128838"/>
<dbReference type="RefSeq" id="XP_043057782.1">
    <property type="nucleotide sequence ID" value="XM_043205523.1"/>
</dbReference>
<evidence type="ECO:0000313" key="4">
    <source>
        <dbReference type="Proteomes" id="UP001196530"/>
    </source>
</evidence>
<dbReference type="Proteomes" id="UP001197328">
    <property type="component" value="Unassembled WGS sequence"/>
</dbReference>
<feature type="compositionally biased region" description="Polar residues" evidence="1">
    <location>
        <begin position="120"/>
        <end position="130"/>
    </location>
</feature>
<dbReference type="AlphaFoldDB" id="A0AAN6DC97"/>
<evidence type="ECO:0000256" key="1">
    <source>
        <dbReference type="SAM" id="MobiDB-lite"/>
    </source>
</evidence>
<dbReference type="EMBL" id="JAHLVD010000009">
    <property type="protein sequence ID" value="KAG7847612.1"/>
    <property type="molecule type" value="Genomic_DNA"/>
</dbReference>
<accession>A0AAN6DC97</accession>
<dbReference type="EMBL" id="JAHLUX010000011">
    <property type="protein sequence ID" value="KAG7816231.1"/>
    <property type="molecule type" value="Genomic_DNA"/>
</dbReference>
<sequence length="148" mass="16335">MRSYKIVVNELKLGDIALCIPGSRCQSSTEQKTQLLAVDQIRQMRSVTQRGAFFVVAGNNQIQERKTKKPDQVRCPALGVDESFLGELLPQQASDRVDLQTAPLDDVPLIAGRIEKKNHQGQAKGQNQGPGNPKEVFVDGNWVEHSKG</sequence>
<feature type="region of interest" description="Disordered" evidence="1">
    <location>
        <begin position="116"/>
        <end position="148"/>
    </location>
</feature>
<protein>
    <submittedName>
        <fullName evidence="2">Uncharacterized protein</fullName>
    </submittedName>
</protein>
<keyword evidence="5" id="KW-1185">Reference proteome</keyword>
<organism evidence="2 4">
    <name type="scientific">Pichia angusta</name>
    <name type="common">Yeast</name>
    <name type="synonym">Hansenula polymorpha</name>
    <dbReference type="NCBI Taxonomy" id="870730"/>
    <lineage>
        <taxon>Eukaryota</taxon>
        <taxon>Fungi</taxon>
        <taxon>Dikarya</taxon>
        <taxon>Ascomycota</taxon>
        <taxon>Saccharomycotina</taxon>
        <taxon>Pichiomycetes</taxon>
        <taxon>Pichiales</taxon>
        <taxon>Pichiaceae</taxon>
        <taxon>Ogataea</taxon>
    </lineage>
</organism>
<gene>
    <name evidence="2" type="ORF">KL928_004787</name>
    <name evidence="3" type="ORF">KL940_003524</name>
</gene>
<proteinExistence type="predicted"/>
<comment type="caution">
    <text evidence="2">The sequence shown here is derived from an EMBL/GenBank/DDBJ whole genome shotgun (WGS) entry which is preliminary data.</text>
</comment>
<evidence type="ECO:0000313" key="3">
    <source>
        <dbReference type="EMBL" id="KAG7847612.1"/>
    </source>
</evidence>
<dbReference type="Proteomes" id="UP001196530">
    <property type="component" value="Unassembled WGS sequence"/>
</dbReference>
<name>A0AAN6DC97_PICAN</name>